<comment type="similarity">
    <text evidence="1">Belongs to the AfsR/DnrI/RedD regulatory family.</text>
</comment>
<keyword evidence="4 6" id="KW-0238">DNA-binding</keyword>
<keyword evidence="2" id="KW-0902">Two-component regulatory system</keyword>
<dbReference type="InterPro" id="IPR011990">
    <property type="entry name" value="TPR-like_helical_dom_sf"/>
</dbReference>
<dbReference type="PANTHER" id="PTHR35807:SF1">
    <property type="entry name" value="TRANSCRIPTIONAL REGULATOR REDD"/>
    <property type="match status" value="1"/>
</dbReference>
<dbReference type="Proteomes" id="UP000727056">
    <property type="component" value="Unassembled WGS sequence"/>
</dbReference>
<dbReference type="Pfam" id="PF00486">
    <property type="entry name" value="Trans_reg_C"/>
    <property type="match status" value="1"/>
</dbReference>
<accession>A0ABX1C5Y4</accession>
<dbReference type="Gene3D" id="1.10.10.10">
    <property type="entry name" value="Winged helix-like DNA-binding domain superfamily/Winged helix DNA-binding domain"/>
    <property type="match status" value="1"/>
</dbReference>
<keyword evidence="9" id="KW-1185">Reference proteome</keyword>
<evidence type="ECO:0000313" key="8">
    <source>
        <dbReference type="EMBL" id="NJQ14595.1"/>
    </source>
</evidence>
<sequence length="252" mass="27855">MHVRLLGPVEVRTAERWEPITAAKQRHLLALLVVHRSRTVPVPVLIEELWPVDPPATARALVRNYVMRLRRLLGDDDGSVIVYGPPGYRLDLPPGRSDAELFRAGVAAGRRALDEGDAVVAVRHLRAALSLWRAVPLADLPGEGMVGVVRRELEGVRDAGRELLIDARLVTEPAAVVPELRVLAAQSLREYRWGQLMRALWLSGAPAEALGCYGRLRAAMAQRYGAEPGPHLRELRDRIRAGERGRTTTGVR</sequence>
<dbReference type="InterPro" id="IPR001867">
    <property type="entry name" value="OmpR/PhoB-type_DNA-bd"/>
</dbReference>
<keyword evidence="5" id="KW-0804">Transcription</keyword>
<evidence type="ECO:0000256" key="2">
    <source>
        <dbReference type="ARBA" id="ARBA00023012"/>
    </source>
</evidence>
<dbReference type="SMART" id="SM01043">
    <property type="entry name" value="BTAD"/>
    <property type="match status" value="1"/>
</dbReference>
<dbReference type="SMART" id="SM00862">
    <property type="entry name" value="Trans_reg_C"/>
    <property type="match status" value="1"/>
</dbReference>
<dbReference type="InterPro" id="IPR036388">
    <property type="entry name" value="WH-like_DNA-bd_sf"/>
</dbReference>
<name>A0ABX1C5Y4_9ACTN</name>
<dbReference type="InterPro" id="IPR005158">
    <property type="entry name" value="BTAD"/>
</dbReference>
<keyword evidence="3" id="KW-0805">Transcription regulation</keyword>
<dbReference type="Gene3D" id="1.25.40.10">
    <property type="entry name" value="Tetratricopeptide repeat domain"/>
    <property type="match status" value="1"/>
</dbReference>
<gene>
    <name evidence="8" type="ORF">HCN52_06480</name>
</gene>
<organism evidence="8 9">
    <name type="scientific">Streptomyces bohaiensis</name>
    <dbReference type="NCBI Taxonomy" id="1431344"/>
    <lineage>
        <taxon>Bacteria</taxon>
        <taxon>Bacillati</taxon>
        <taxon>Actinomycetota</taxon>
        <taxon>Actinomycetes</taxon>
        <taxon>Kitasatosporales</taxon>
        <taxon>Streptomycetaceae</taxon>
        <taxon>Streptomyces</taxon>
    </lineage>
</organism>
<feature type="DNA-binding region" description="OmpR/PhoB-type" evidence="6">
    <location>
        <begin position="1"/>
        <end position="92"/>
    </location>
</feature>
<dbReference type="EMBL" id="JAAVJC010000031">
    <property type="protein sequence ID" value="NJQ14595.1"/>
    <property type="molecule type" value="Genomic_DNA"/>
</dbReference>
<dbReference type="InterPro" id="IPR016032">
    <property type="entry name" value="Sig_transdc_resp-reg_C-effctor"/>
</dbReference>
<evidence type="ECO:0000256" key="4">
    <source>
        <dbReference type="ARBA" id="ARBA00023125"/>
    </source>
</evidence>
<evidence type="ECO:0000256" key="1">
    <source>
        <dbReference type="ARBA" id="ARBA00005820"/>
    </source>
</evidence>
<evidence type="ECO:0000259" key="7">
    <source>
        <dbReference type="PROSITE" id="PS51755"/>
    </source>
</evidence>
<dbReference type="CDD" id="cd15831">
    <property type="entry name" value="BTAD"/>
    <property type="match status" value="1"/>
</dbReference>
<comment type="caution">
    <text evidence="8">The sequence shown here is derived from an EMBL/GenBank/DDBJ whole genome shotgun (WGS) entry which is preliminary data.</text>
</comment>
<evidence type="ECO:0000256" key="5">
    <source>
        <dbReference type="ARBA" id="ARBA00023163"/>
    </source>
</evidence>
<dbReference type="PANTHER" id="PTHR35807">
    <property type="entry name" value="TRANSCRIPTIONAL REGULATOR REDD-RELATED"/>
    <property type="match status" value="1"/>
</dbReference>
<dbReference type="SUPFAM" id="SSF48452">
    <property type="entry name" value="TPR-like"/>
    <property type="match status" value="1"/>
</dbReference>
<dbReference type="Pfam" id="PF03704">
    <property type="entry name" value="BTAD"/>
    <property type="match status" value="1"/>
</dbReference>
<dbReference type="PROSITE" id="PS51755">
    <property type="entry name" value="OMPR_PHOB"/>
    <property type="match status" value="1"/>
</dbReference>
<dbReference type="SUPFAM" id="SSF46894">
    <property type="entry name" value="C-terminal effector domain of the bipartite response regulators"/>
    <property type="match status" value="1"/>
</dbReference>
<evidence type="ECO:0000256" key="6">
    <source>
        <dbReference type="PROSITE-ProRule" id="PRU01091"/>
    </source>
</evidence>
<evidence type="ECO:0000256" key="3">
    <source>
        <dbReference type="ARBA" id="ARBA00023015"/>
    </source>
</evidence>
<dbReference type="RefSeq" id="WP_168087392.1">
    <property type="nucleotide sequence ID" value="NZ_JAAVJC010000031.1"/>
</dbReference>
<reference evidence="8 9" key="1">
    <citation type="submission" date="2020-03" db="EMBL/GenBank/DDBJ databases">
        <title>Draft genome of Streptomyces sp. ventii, isolated from the Axial Seamount in the Pacific Ocean, and resequencing of the two type strains Streptomyces lonarensis strain NCL 716 and Streptomyces bohaiensis strain 11A07.</title>
        <authorList>
            <person name="Loughran R.M."/>
            <person name="Pfannmuller K.M."/>
            <person name="Wasson B.J."/>
            <person name="Deadmond M.C."/>
            <person name="Paddock B.E."/>
            <person name="Koyack M.J."/>
            <person name="Gallegos D.A."/>
            <person name="Mitchell E.A."/>
            <person name="Ushijima B."/>
            <person name="Saw J.H."/>
            <person name="Mcphail K.L."/>
            <person name="Videau P."/>
        </authorList>
    </citation>
    <scope>NUCLEOTIDE SEQUENCE [LARGE SCALE GENOMIC DNA]</scope>
    <source>
        <strain evidence="8 9">11A07</strain>
    </source>
</reference>
<evidence type="ECO:0000313" key="9">
    <source>
        <dbReference type="Proteomes" id="UP000727056"/>
    </source>
</evidence>
<proteinExistence type="inferred from homology"/>
<feature type="domain" description="OmpR/PhoB-type" evidence="7">
    <location>
        <begin position="1"/>
        <end position="92"/>
    </location>
</feature>
<dbReference type="InterPro" id="IPR051677">
    <property type="entry name" value="AfsR-DnrI-RedD_regulator"/>
</dbReference>
<protein>
    <submittedName>
        <fullName evidence="8">AfsR/SARP family transcriptional regulator</fullName>
    </submittedName>
</protein>